<protein>
    <submittedName>
        <fullName evidence="3">Uncharacterized protein</fullName>
    </submittedName>
</protein>
<dbReference type="AlphaFoldDB" id="A0A484BCW4"/>
<dbReference type="Proteomes" id="UP000295192">
    <property type="component" value="Unassembled WGS sequence"/>
</dbReference>
<sequence length="151" mass="16237">MRTTLTANGAHCNQNPSQNQRPAPCRTLGDNAPPPMVPQTSPQWRHSPSNERTKAALSVIAASNWASGTDGTSARKPPAAKMTVSESDESAGQRRQFVRTAKTLSWQRIWLTAWLPLLLAALDLGTRKYSSGPYVAVAMGVAVAVCVYMSS</sequence>
<feature type="transmembrane region" description="Helical" evidence="2">
    <location>
        <begin position="109"/>
        <end position="126"/>
    </location>
</feature>
<name>A0A484BCW4_DRONA</name>
<dbReference type="OrthoDB" id="8049355at2759"/>
<keyword evidence="4" id="KW-1185">Reference proteome</keyword>
<feature type="compositionally biased region" description="Polar residues" evidence="1">
    <location>
        <begin position="38"/>
        <end position="47"/>
    </location>
</feature>
<evidence type="ECO:0000256" key="2">
    <source>
        <dbReference type="SAM" id="Phobius"/>
    </source>
</evidence>
<comment type="caution">
    <text evidence="3">The sequence shown here is derived from an EMBL/GenBank/DDBJ whole genome shotgun (WGS) entry which is preliminary data.</text>
</comment>
<reference evidence="3 4" key="1">
    <citation type="journal article" date="2019" name="J. Hered.">
        <title>An Improved Genome Assembly for Drosophila navojoa, the Basal Species in the mojavensis Cluster.</title>
        <authorList>
            <person name="Vanderlinde T."/>
            <person name="Dupim E.G."/>
            <person name="Nazario-Yepiz N.O."/>
            <person name="Carvalho A.B."/>
        </authorList>
    </citation>
    <scope>NUCLEOTIDE SEQUENCE [LARGE SCALE GENOMIC DNA]</scope>
    <source>
        <strain evidence="3">Navoj_Jal97</strain>
        <tissue evidence="3">Whole organism</tissue>
    </source>
</reference>
<dbReference type="EMBL" id="LSRL02000069">
    <property type="protein sequence ID" value="TDG45850.1"/>
    <property type="molecule type" value="Genomic_DNA"/>
</dbReference>
<keyword evidence="2" id="KW-1133">Transmembrane helix</keyword>
<gene>
    <name evidence="3" type="ORF">AWZ03_007705</name>
</gene>
<evidence type="ECO:0000256" key="1">
    <source>
        <dbReference type="SAM" id="MobiDB-lite"/>
    </source>
</evidence>
<feature type="region of interest" description="Disordered" evidence="1">
    <location>
        <begin position="1"/>
        <end position="53"/>
    </location>
</feature>
<feature type="transmembrane region" description="Helical" evidence="2">
    <location>
        <begin position="132"/>
        <end position="150"/>
    </location>
</feature>
<feature type="compositionally biased region" description="Polar residues" evidence="1">
    <location>
        <begin position="1"/>
        <end position="21"/>
    </location>
</feature>
<organism evidence="3 4">
    <name type="scientific">Drosophila navojoa</name>
    <name type="common">Fruit fly</name>
    <dbReference type="NCBI Taxonomy" id="7232"/>
    <lineage>
        <taxon>Eukaryota</taxon>
        <taxon>Metazoa</taxon>
        <taxon>Ecdysozoa</taxon>
        <taxon>Arthropoda</taxon>
        <taxon>Hexapoda</taxon>
        <taxon>Insecta</taxon>
        <taxon>Pterygota</taxon>
        <taxon>Neoptera</taxon>
        <taxon>Endopterygota</taxon>
        <taxon>Diptera</taxon>
        <taxon>Brachycera</taxon>
        <taxon>Muscomorpha</taxon>
        <taxon>Ephydroidea</taxon>
        <taxon>Drosophilidae</taxon>
        <taxon>Drosophila</taxon>
    </lineage>
</organism>
<keyword evidence="2" id="KW-0812">Transmembrane</keyword>
<proteinExistence type="predicted"/>
<accession>A0A484BCW4</accession>
<evidence type="ECO:0000313" key="4">
    <source>
        <dbReference type="Proteomes" id="UP000295192"/>
    </source>
</evidence>
<keyword evidence="2" id="KW-0472">Membrane</keyword>
<dbReference type="STRING" id="7232.A0A484BCW4"/>
<evidence type="ECO:0000313" key="3">
    <source>
        <dbReference type="EMBL" id="TDG45850.1"/>
    </source>
</evidence>